<protein>
    <submittedName>
        <fullName evidence="1">Uncharacterized protein, isoform B</fullName>
    </submittedName>
</protein>
<dbReference type="EMBL" id="CH940650">
    <property type="protein sequence ID" value="KRF82914.1"/>
    <property type="molecule type" value="Genomic_DNA"/>
</dbReference>
<dbReference type="OrthoDB" id="7675944at2759"/>
<sequence length="111" mass="12728">MTDIPRAYDILDNPNLVAPLPYLNFLRYLKRKHPRFGFRRLLQEAPAQWDALNKGQKNLFQKQQELRALLVLVSAVSCNETGQVRESAMQSDVPYTTDVRGRPVHANGHVN</sequence>
<proteinExistence type="predicted"/>
<dbReference type="AlphaFoldDB" id="A0A0Q9WF83"/>
<dbReference type="Pfam" id="PF06382">
    <property type="entry name" value="Protamine_like"/>
    <property type="match status" value="1"/>
</dbReference>
<organism evidence="1 2">
    <name type="scientific">Drosophila virilis</name>
    <name type="common">Fruit fly</name>
    <dbReference type="NCBI Taxonomy" id="7244"/>
    <lineage>
        <taxon>Eukaryota</taxon>
        <taxon>Metazoa</taxon>
        <taxon>Ecdysozoa</taxon>
        <taxon>Arthropoda</taxon>
        <taxon>Hexapoda</taxon>
        <taxon>Insecta</taxon>
        <taxon>Pterygota</taxon>
        <taxon>Neoptera</taxon>
        <taxon>Endopterygota</taxon>
        <taxon>Diptera</taxon>
        <taxon>Brachycera</taxon>
        <taxon>Muscomorpha</taxon>
        <taxon>Ephydroidea</taxon>
        <taxon>Drosophilidae</taxon>
        <taxon>Drosophila</taxon>
    </lineage>
</organism>
<keyword evidence="2" id="KW-1185">Reference proteome</keyword>
<name>A0A0Q9WF83_DROVI</name>
<evidence type="ECO:0000313" key="1">
    <source>
        <dbReference type="EMBL" id="KRF82914.1"/>
    </source>
</evidence>
<gene>
    <name evidence="1" type="primary">Dvir\GJ23778</name>
    <name evidence="1" type="ORF">Dvir_GJ23778</name>
</gene>
<dbReference type="InterPro" id="IPR024460">
    <property type="entry name" value="Protamine-like"/>
</dbReference>
<reference evidence="1 2" key="1">
    <citation type="journal article" date="2007" name="Nature">
        <title>Evolution of genes and genomes on the Drosophila phylogeny.</title>
        <authorList>
            <consortium name="Drosophila 12 Genomes Consortium"/>
            <person name="Clark A.G."/>
            <person name="Eisen M.B."/>
            <person name="Smith D.R."/>
            <person name="Bergman C.M."/>
            <person name="Oliver B."/>
            <person name="Markow T.A."/>
            <person name="Kaufman T.C."/>
            <person name="Kellis M."/>
            <person name="Gelbart W."/>
            <person name="Iyer V.N."/>
            <person name="Pollard D.A."/>
            <person name="Sackton T.B."/>
            <person name="Larracuente A.M."/>
            <person name="Singh N.D."/>
            <person name="Abad J.P."/>
            <person name="Abt D.N."/>
            <person name="Adryan B."/>
            <person name="Aguade M."/>
            <person name="Akashi H."/>
            <person name="Anderson W.W."/>
            <person name="Aquadro C.F."/>
            <person name="Ardell D.H."/>
            <person name="Arguello R."/>
            <person name="Artieri C.G."/>
            <person name="Barbash D.A."/>
            <person name="Barker D."/>
            <person name="Barsanti P."/>
            <person name="Batterham P."/>
            <person name="Batzoglou S."/>
            <person name="Begun D."/>
            <person name="Bhutkar A."/>
            <person name="Blanco E."/>
            <person name="Bosak S.A."/>
            <person name="Bradley R.K."/>
            <person name="Brand A.D."/>
            <person name="Brent M.R."/>
            <person name="Brooks A.N."/>
            <person name="Brown R.H."/>
            <person name="Butlin R.K."/>
            <person name="Caggese C."/>
            <person name="Calvi B.R."/>
            <person name="Bernardo de Carvalho A."/>
            <person name="Caspi A."/>
            <person name="Castrezana S."/>
            <person name="Celniker S.E."/>
            <person name="Chang J.L."/>
            <person name="Chapple C."/>
            <person name="Chatterji S."/>
            <person name="Chinwalla A."/>
            <person name="Civetta A."/>
            <person name="Clifton S.W."/>
            <person name="Comeron J.M."/>
            <person name="Costello J.C."/>
            <person name="Coyne J.A."/>
            <person name="Daub J."/>
            <person name="David R.G."/>
            <person name="Delcher A.L."/>
            <person name="Delehaunty K."/>
            <person name="Do C.B."/>
            <person name="Ebling H."/>
            <person name="Edwards K."/>
            <person name="Eickbush T."/>
            <person name="Evans J.D."/>
            <person name="Filipski A."/>
            <person name="Findeiss S."/>
            <person name="Freyhult E."/>
            <person name="Fulton L."/>
            <person name="Fulton R."/>
            <person name="Garcia A.C."/>
            <person name="Gardiner A."/>
            <person name="Garfield D.A."/>
            <person name="Garvin B.E."/>
            <person name="Gibson G."/>
            <person name="Gilbert D."/>
            <person name="Gnerre S."/>
            <person name="Godfrey J."/>
            <person name="Good R."/>
            <person name="Gotea V."/>
            <person name="Gravely B."/>
            <person name="Greenberg A.J."/>
            <person name="Griffiths-Jones S."/>
            <person name="Gross S."/>
            <person name="Guigo R."/>
            <person name="Gustafson E.A."/>
            <person name="Haerty W."/>
            <person name="Hahn M.W."/>
            <person name="Halligan D.L."/>
            <person name="Halpern A.L."/>
            <person name="Halter G.M."/>
            <person name="Han M.V."/>
            <person name="Heger A."/>
            <person name="Hillier L."/>
            <person name="Hinrichs A.S."/>
            <person name="Holmes I."/>
            <person name="Hoskins R.A."/>
            <person name="Hubisz M.J."/>
            <person name="Hultmark D."/>
            <person name="Huntley M.A."/>
            <person name="Jaffe D.B."/>
            <person name="Jagadeeshan S."/>
            <person name="Jeck W.R."/>
            <person name="Johnson J."/>
            <person name="Jones C.D."/>
            <person name="Jordan W.C."/>
            <person name="Karpen G.H."/>
            <person name="Kataoka E."/>
            <person name="Keightley P.D."/>
            <person name="Kheradpour P."/>
            <person name="Kirkness E.F."/>
            <person name="Koerich L.B."/>
            <person name="Kristiansen K."/>
            <person name="Kudrna D."/>
            <person name="Kulathinal R.J."/>
            <person name="Kumar S."/>
            <person name="Kwok R."/>
            <person name="Lander E."/>
            <person name="Langley C.H."/>
            <person name="Lapoint R."/>
            <person name="Lazzaro B.P."/>
            <person name="Lee S.J."/>
            <person name="Levesque L."/>
            <person name="Li R."/>
            <person name="Lin C.F."/>
            <person name="Lin M.F."/>
            <person name="Lindblad-Toh K."/>
            <person name="Llopart A."/>
            <person name="Long M."/>
            <person name="Low L."/>
            <person name="Lozovsky E."/>
            <person name="Lu J."/>
            <person name="Luo M."/>
            <person name="Machado C.A."/>
            <person name="Makalowski W."/>
            <person name="Marzo M."/>
            <person name="Matsuda M."/>
            <person name="Matzkin L."/>
            <person name="McAllister B."/>
            <person name="McBride C.S."/>
            <person name="McKernan B."/>
            <person name="McKernan K."/>
            <person name="Mendez-Lago M."/>
            <person name="Minx P."/>
            <person name="Mollenhauer M.U."/>
            <person name="Montooth K."/>
            <person name="Mount S.M."/>
            <person name="Mu X."/>
            <person name="Myers E."/>
            <person name="Negre B."/>
            <person name="Newfeld S."/>
            <person name="Nielsen R."/>
            <person name="Noor M.A."/>
            <person name="O'Grady P."/>
            <person name="Pachter L."/>
            <person name="Papaceit M."/>
            <person name="Parisi M.J."/>
            <person name="Parisi M."/>
            <person name="Parts L."/>
            <person name="Pedersen J.S."/>
            <person name="Pesole G."/>
            <person name="Phillippy A.M."/>
            <person name="Ponting C.P."/>
            <person name="Pop M."/>
            <person name="Porcelli D."/>
            <person name="Powell J.R."/>
            <person name="Prohaska S."/>
            <person name="Pruitt K."/>
            <person name="Puig M."/>
            <person name="Quesneville H."/>
            <person name="Ram K.R."/>
            <person name="Rand D."/>
            <person name="Rasmussen M.D."/>
            <person name="Reed L.K."/>
            <person name="Reenan R."/>
            <person name="Reily A."/>
            <person name="Remington K.A."/>
            <person name="Rieger T.T."/>
            <person name="Ritchie M.G."/>
            <person name="Robin C."/>
            <person name="Rogers Y.H."/>
            <person name="Rohde C."/>
            <person name="Rozas J."/>
            <person name="Rubenfield M.J."/>
            <person name="Ruiz A."/>
            <person name="Russo S."/>
            <person name="Salzberg S.L."/>
            <person name="Sanchez-Gracia A."/>
            <person name="Saranga D.J."/>
            <person name="Sato H."/>
            <person name="Schaeffer S.W."/>
            <person name="Schatz M.C."/>
            <person name="Schlenke T."/>
            <person name="Schwartz R."/>
            <person name="Segarra C."/>
            <person name="Singh R.S."/>
            <person name="Sirot L."/>
            <person name="Sirota M."/>
            <person name="Sisneros N.B."/>
            <person name="Smith C.D."/>
            <person name="Smith T.F."/>
            <person name="Spieth J."/>
            <person name="Stage D.E."/>
            <person name="Stark A."/>
            <person name="Stephan W."/>
            <person name="Strausberg R.L."/>
            <person name="Strempel S."/>
            <person name="Sturgill D."/>
            <person name="Sutton G."/>
            <person name="Sutton G.G."/>
            <person name="Tao W."/>
            <person name="Teichmann S."/>
            <person name="Tobari Y.N."/>
            <person name="Tomimura Y."/>
            <person name="Tsolas J.M."/>
            <person name="Valente V.L."/>
            <person name="Venter E."/>
            <person name="Venter J.C."/>
            <person name="Vicario S."/>
            <person name="Vieira F.G."/>
            <person name="Vilella A.J."/>
            <person name="Villasante A."/>
            <person name="Walenz B."/>
            <person name="Wang J."/>
            <person name="Wasserman M."/>
            <person name="Watts T."/>
            <person name="Wilson D."/>
            <person name="Wilson R.K."/>
            <person name="Wing R.A."/>
            <person name="Wolfner M.F."/>
            <person name="Wong A."/>
            <person name="Wong G.K."/>
            <person name="Wu C.I."/>
            <person name="Wu G."/>
            <person name="Yamamoto D."/>
            <person name="Yang H.P."/>
            <person name="Yang S.P."/>
            <person name="Yorke J.A."/>
            <person name="Yoshida K."/>
            <person name="Zdobnov E."/>
            <person name="Zhang P."/>
            <person name="Zhang Y."/>
            <person name="Zimin A.V."/>
            <person name="Baldwin J."/>
            <person name="Abdouelleil A."/>
            <person name="Abdulkadir J."/>
            <person name="Abebe A."/>
            <person name="Abera B."/>
            <person name="Abreu J."/>
            <person name="Acer S.C."/>
            <person name="Aftuck L."/>
            <person name="Alexander A."/>
            <person name="An P."/>
            <person name="Anderson E."/>
            <person name="Anderson S."/>
            <person name="Arachi H."/>
            <person name="Azer M."/>
            <person name="Bachantsang P."/>
            <person name="Barry A."/>
            <person name="Bayul T."/>
            <person name="Berlin A."/>
            <person name="Bessette D."/>
            <person name="Bloom T."/>
            <person name="Blye J."/>
            <person name="Boguslavskiy L."/>
            <person name="Bonnet C."/>
            <person name="Boukhgalter B."/>
            <person name="Bourzgui I."/>
            <person name="Brown A."/>
            <person name="Cahill P."/>
            <person name="Channer S."/>
            <person name="Cheshatsang Y."/>
            <person name="Chuda L."/>
            <person name="Citroen M."/>
            <person name="Collymore A."/>
            <person name="Cooke P."/>
            <person name="Costello M."/>
            <person name="D'Aco K."/>
            <person name="Daza R."/>
            <person name="De Haan G."/>
            <person name="DeGray S."/>
            <person name="DeMaso C."/>
            <person name="Dhargay N."/>
            <person name="Dooley K."/>
            <person name="Dooley E."/>
            <person name="Doricent M."/>
            <person name="Dorje P."/>
            <person name="Dorjee K."/>
            <person name="Dupes A."/>
            <person name="Elong R."/>
            <person name="Falk J."/>
            <person name="Farina A."/>
            <person name="Faro S."/>
            <person name="Ferguson D."/>
            <person name="Fisher S."/>
            <person name="Foley C.D."/>
            <person name="Franke A."/>
            <person name="Friedrich D."/>
            <person name="Gadbois L."/>
            <person name="Gearin G."/>
            <person name="Gearin C.R."/>
            <person name="Giannoukos G."/>
            <person name="Goode T."/>
            <person name="Graham J."/>
            <person name="Grandbois E."/>
            <person name="Grewal S."/>
            <person name="Gyaltsen K."/>
            <person name="Hafez N."/>
            <person name="Hagos B."/>
            <person name="Hall J."/>
            <person name="Henson C."/>
            <person name="Hollinger A."/>
            <person name="Honan T."/>
            <person name="Huard M.D."/>
            <person name="Hughes L."/>
            <person name="Hurhula B."/>
            <person name="Husby M.E."/>
            <person name="Kamat A."/>
            <person name="Kanga B."/>
            <person name="Kashin S."/>
            <person name="Khazanovich D."/>
            <person name="Kisner P."/>
            <person name="Lance K."/>
            <person name="Lara M."/>
            <person name="Lee W."/>
            <person name="Lennon N."/>
            <person name="Letendre F."/>
            <person name="LeVine R."/>
            <person name="Lipovsky A."/>
            <person name="Liu X."/>
            <person name="Liu J."/>
            <person name="Liu S."/>
            <person name="Lokyitsang T."/>
            <person name="Lokyitsang Y."/>
            <person name="Lubonja R."/>
            <person name="Lui A."/>
            <person name="MacDonald P."/>
            <person name="Magnisalis V."/>
            <person name="Maru K."/>
            <person name="Matthews C."/>
            <person name="McCusker W."/>
            <person name="McDonough S."/>
            <person name="Mehta T."/>
            <person name="Meldrim J."/>
            <person name="Meneus L."/>
            <person name="Mihai O."/>
            <person name="Mihalev A."/>
            <person name="Mihova T."/>
            <person name="Mittelman R."/>
            <person name="Mlenga V."/>
            <person name="Montmayeur A."/>
            <person name="Mulrain L."/>
            <person name="Navidi A."/>
            <person name="Naylor J."/>
            <person name="Negash T."/>
            <person name="Nguyen T."/>
            <person name="Nguyen N."/>
            <person name="Nicol R."/>
            <person name="Norbu C."/>
            <person name="Norbu N."/>
            <person name="Novod N."/>
            <person name="O'Neill B."/>
            <person name="Osman S."/>
            <person name="Markiewicz E."/>
            <person name="Oyono O.L."/>
            <person name="Patti C."/>
            <person name="Phunkhang P."/>
            <person name="Pierre F."/>
            <person name="Priest M."/>
            <person name="Raghuraman S."/>
            <person name="Rege F."/>
            <person name="Reyes R."/>
            <person name="Rise C."/>
            <person name="Rogov P."/>
            <person name="Ross K."/>
            <person name="Ryan E."/>
            <person name="Settipalli S."/>
            <person name="Shea T."/>
            <person name="Sherpa N."/>
            <person name="Shi L."/>
            <person name="Shih D."/>
            <person name="Sparrow T."/>
            <person name="Spaulding J."/>
            <person name="Stalker J."/>
            <person name="Stange-Thomann N."/>
            <person name="Stavropoulos S."/>
            <person name="Stone C."/>
            <person name="Strader C."/>
            <person name="Tesfaye S."/>
            <person name="Thomson T."/>
            <person name="Thoulutsang Y."/>
            <person name="Thoulutsang D."/>
            <person name="Topham K."/>
            <person name="Topping I."/>
            <person name="Tsamla T."/>
            <person name="Vassiliev H."/>
            <person name="Vo A."/>
            <person name="Wangchuk T."/>
            <person name="Wangdi T."/>
            <person name="Weiand M."/>
            <person name="Wilkinson J."/>
            <person name="Wilson A."/>
            <person name="Yadav S."/>
            <person name="Young G."/>
            <person name="Yu Q."/>
            <person name="Zembek L."/>
            <person name="Zhong D."/>
            <person name="Zimmer A."/>
            <person name="Zwirko Z."/>
            <person name="Jaffe D.B."/>
            <person name="Alvarez P."/>
            <person name="Brockman W."/>
            <person name="Butler J."/>
            <person name="Chin C."/>
            <person name="Gnerre S."/>
            <person name="Grabherr M."/>
            <person name="Kleber M."/>
            <person name="Mauceli E."/>
            <person name="MacCallum I."/>
        </authorList>
    </citation>
    <scope>NUCLEOTIDE SEQUENCE [LARGE SCALE GENOMIC DNA]</scope>
    <source>
        <strain evidence="2">Tucson 15010-1051.87</strain>
    </source>
</reference>
<dbReference type="Proteomes" id="UP000008792">
    <property type="component" value="Unassembled WGS sequence"/>
</dbReference>
<evidence type="ECO:0000313" key="2">
    <source>
        <dbReference type="Proteomes" id="UP000008792"/>
    </source>
</evidence>
<accession>A0A0Q9WF83</accession>
<dbReference type="GO" id="GO:0035092">
    <property type="term" value="P:sperm DNA condensation"/>
    <property type="evidence" value="ECO:0007669"/>
    <property type="project" value="InterPro"/>
</dbReference>